<protein>
    <recommendedName>
        <fullName evidence="7">RRM domain-containing protein</fullName>
    </recommendedName>
</protein>
<feature type="compositionally biased region" description="Polar residues" evidence="6">
    <location>
        <begin position="199"/>
        <end position="209"/>
    </location>
</feature>
<organism evidence="8 9">
    <name type="scientific">Triparma laevis f. longispina</name>
    <dbReference type="NCBI Taxonomy" id="1714387"/>
    <lineage>
        <taxon>Eukaryota</taxon>
        <taxon>Sar</taxon>
        <taxon>Stramenopiles</taxon>
        <taxon>Ochrophyta</taxon>
        <taxon>Bolidophyceae</taxon>
        <taxon>Parmales</taxon>
        <taxon>Triparmaceae</taxon>
        <taxon>Triparma</taxon>
    </lineage>
</organism>
<evidence type="ECO:0000256" key="5">
    <source>
        <dbReference type="PROSITE-ProRule" id="PRU00176"/>
    </source>
</evidence>
<dbReference type="SUPFAM" id="SSF54928">
    <property type="entry name" value="RNA-binding domain, RBD"/>
    <property type="match status" value="4"/>
</dbReference>
<dbReference type="InterPro" id="IPR012677">
    <property type="entry name" value="Nucleotide-bd_a/b_plait_sf"/>
</dbReference>
<feature type="compositionally biased region" description="Basic and acidic residues" evidence="6">
    <location>
        <begin position="817"/>
        <end position="840"/>
    </location>
</feature>
<dbReference type="OrthoDB" id="272703at2759"/>
<dbReference type="Proteomes" id="UP001165122">
    <property type="component" value="Unassembled WGS sequence"/>
</dbReference>
<reference evidence="9" key="1">
    <citation type="journal article" date="2023" name="Commun. Biol.">
        <title>Genome analysis of Parmales, the sister group of diatoms, reveals the evolutionary specialization of diatoms from phago-mixotrophs to photoautotrophs.</title>
        <authorList>
            <person name="Ban H."/>
            <person name="Sato S."/>
            <person name="Yoshikawa S."/>
            <person name="Yamada K."/>
            <person name="Nakamura Y."/>
            <person name="Ichinomiya M."/>
            <person name="Sato N."/>
            <person name="Blanc-Mathieu R."/>
            <person name="Endo H."/>
            <person name="Kuwata A."/>
            <person name="Ogata H."/>
        </authorList>
    </citation>
    <scope>NUCLEOTIDE SEQUENCE [LARGE SCALE GENOMIC DNA]</scope>
    <source>
        <strain evidence="9">NIES 3700</strain>
    </source>
</reference>
<feature type="compositionally biased region" description="Polar residues" evidence="6">
    <location>
        <begin position="169"/>
        <end position="190"/>
    </location>
</feature>
<feature type="region of interest" description="Disordered" evidence="6">
    <location>
        <begin position="161"/>
        <end position="217"/>
    </location>
</feature>
<dbReference type="GO" id="GO:0005634">
    <property type="term" value="C:nucleus"/>
    <property type="evidence" value="ECO:0007669"/>
    <property type="project" value="UniProtKB-SubCell"/>
</dbReference>
<proteinExistence type="predicted"/>
<comment type="caution">
    <text evidence="8">The sequence shown here is derived from an EMBL/GenBank/DDBJ whole genome shotgun (WGS) entry which is preliminary data.</text>
</comment>
<feature type="region of interest" description="Disordered" evidence="6">
    <location>
        <begin position="771"/>
        <end position="797"/>
    </location>
</feature>
<dbReference type="InterPro" id="IPR000504">
    <property type="entry name" value="RRM_dom"/>
</dbReference>
<feature type="region of interest" description="Disordered" evidence="6">
    <location>
        <begin position="813"/>
        <end position="840"/>
    </location>
</feature>
<feature type="domain" description="RRM" evidence="7">
    <location>
        <begin position="380"/>
        <end position="480"/>
    </location>
</feature>
<feature type="region of interest" description="Disordered" evidence="6">
    <location>
        <begin position="732"/>
        <end position="759"/>
    </location>
</feature>
<dbReference type="Gene3D" id="3.30.70.330">
    <property type="match status" value="4"/>
</dbReference>
<gene>
    <name evidence="8" type="ORF">TrLO_g11471</name>
</gene>
<dbReference type="InterPro" id="IPR051945">
    <property type="entry name" value="RRM_MRD1_RNA_proc_ribogen"/>
</dbReference>
<feature type="domain" description="RRM" evidence="7">
    <location>
        <begin position="223"/>
        <end position="306"/>
    </location>
</feature>
<evidence type="ECO:0000256" key="6">
    <source>
        <dbReference type="SAM" id="MobiDB-lite"/>
    </source>
</evidence>
<dbReference type="SMART" id="SM00360">
    <property type="entry name" value="RRM"/>
    <property type="match status" value="4"/>
</dbReference>
<feature type="compositionally biased region" description="Low complexity" evidence="6">
    <location>
        <begin position="356"/>
        <end position="365"/>
    </location>
</feature>
<keyword evidence="2" id="KW-0677">Repeat</keyword>
<comment type="subcellular location">
    <subcellularLocation>
        <location evidence="1">Nucleus</location>
    </subcellularLocation>
</comment>
<feature type="region of interest" description="Disordered" evidence="6">
    <location>
        <begin position="306"/>
        <end position="376"/>
    </location>
</feature>
<feature type="compositionally biased region" description="Basic and acidic residues" evidence="6">
    <location>
        <begin position="771"/>
        <end position="786"/>
    </location>
</feature>
<evidence type="ECO:0000256" key="2">
    <source>
        <dbReference type="ARBA" id="ARBA00022737"/>
    </source>
</evidence>
<dbReference type="Pfam" id="PF00076">
    <property type="entry name" value="RRM_1"/>
    <property type="match status" value="3"/>
</dbReference>
<accession>A0A9W7CBC6</accession>
<feature type="compositionally biased region" description="Basic residues" evidence="6">
    <location>
        <begin position="745"/>
        <end position="755"/>
    </location>
</feature>
<feature type="compositionally biased region" description="Acidic residues" evidence="6">
    <location>
        <begin position="322"/>
        <end position="355"/>
    </location>
</feature>
<name>A0A9W7CBC6_9STRA</name>
<keyword evidence="4" id="KW-0539">Nucleus</keyword>
<evidence type="ECO:0000256" key="1">
    <source>
        <dbReference type="ARBA" id="ARBA00004123"/>
    </source>
</evidence>
<feature type="compositionally biased region" description="Basic and acidic residues" evidence="6">
    <location>
        <begin position="306"/>
        <end position="321"/>
    </location>
</feature>
<sequence>MTTNANESTTVFVRGLPSTTVRSELTALFDHIGPVKKRCDQAPAAAADPDAAGADYLLGSAVGALDLGLSGPGDHEFVPPPLAPVDGVDGAFNPDETPITVAHSTHSCSLIKNNDQTSLGFGFVKFLQPSHASSAASTMNGVQVEHSGKKYKLMVEIATSKADKANARSPPSATNDASSAPNSATPNDDPSPNAPPQTSPALTPSNQNLTEEEETLRRAKKRNRVIVRNLSFYAKTSHLTTSLSQFGTILEVHIPTVKTGNKATTHRGFGFVTFETQGEAQRAVDVCAKGEVEVKGRRVAVDWSVSKDEHKRGREVEKEEKENDDSDSDDDSDDSSGDDEDSSSDSSSEQEEEDCNNNNSANSSSQKKPAPTPNDVSDSCTVFLRNLPFDATQKQIFDLCIPYGQVDKIFIVTDPSTSMSKGTAFVKFKYSAAASRALEAGKVEEDAPFVQSKNLQFDANAVQTGINLNGRRVLIDLAVDREQAGKLKVERDEDGKAVKKVGRDKRNLYLKNEGQVGREGWEEMTKLEQEKRQTADKDKTTKLRSPLFFINPNRLSIRNLDKAVDETGLKKLIVTSINKGMRRVNEDDCVNLVKARGEDFRVAVGAGVPSFDSKNIKLYVPSLYIDREVLEVEGKKKTGASRGYAFVEFKEHAHALACLRELNYNKGYSKEYAAFGGKSSNGKKVDPKLVGGDGKPKTPTLCVEFTVENKAKAKKQKERIDKVKGNTIKQIKEVKKKDKSETMSRGKKQREKKRLLREGGVAAPVVDVTEKAAKKQKKERIVDAKQKKPKNKTLMADEEDKAFEKMVAEYTAGFGGEGEKKKEGGKEKGPKKSGDDRWFD</sequence>
<dbReference type="PANTHER" id="PTHR48039">
    <property type="entry name" value="RNA-BINDING MOTIF PROTEIN 14B"/>
    <property type="match status" value="1"/>
</dbReference>
<evidence type="ECO:0000259" key="7">
    <source>
        <dbReference type="PROSITE" id="PS50102"/>
    </source>
</evidence>
<dbReference type="PANTHER" id="PTHR48039:SF5">
    <property type="entry name" value="RNA-BINDING PROTEIN 28"/>
    <property type="match status" value="1"/>
</dbReference>
<dbReference type="EMBL" id="BRXW01000046">
    <property type="protein sequence ID" value="GMI02610.1"/>
    <property type="molecule type" value="Genomic_DNA"/>
</dbReference>
<dbReference type="AlphaFoldDB" id="A0A9W7CBC6"/>
<evidence type="ECO:0000313" key="8">
    <source>
        <dbReference type="EMBL" id="GMI02610.1"/>
    </source>
</evidence>
<keyword evidence="3 5" id="KW-0694">RNA-binding</keyword>
<feature type="compositionally biased region" description="Basic and acidic residues" evidence="6">
    <location>
        <begin position="732"/>
        <end position="744"/>
    </location>
</feature>
<evidence type="ECO:0000256" key="3">
    <source>
        <dbReference type="ARBA" id="ARBA00022884"/>
    </source>
</evidence>
<dbReference type="GO" id="GO:0003729">
    <property type="term" value="F:mRNA binding"/>
    <property type="evidence" value="ECO:0007669"/>
    <property type="project" value="TreeGrafter"/>
</dbReference>
<evidence type="ECO:0000313" key="9">
    <source>
        <dbReference type="Proteomes" id="UP001165122"/>
    </source>
</evidence>
<keyword evidence="9" id="KW-1185">Reference proteome</keyword>
<dbReference type="PROSITE" id="PS50102">
    <property type="entry name" value="RRM"/>
    <property type="match status" value="2"/>
</dbReference>
<evidence type="ECO:0000256" key="4">
    <source>
        <dbReference type="ARBA" id="ARBA00023242"/>
    </source>
</evidence>
<dbReference type="InterPro" id="IPR035979">
    <property type="entry name" value="RBD_domain_sf"/>
</dbReference>